<proteinExistence type="predicted"/>
<dbReference type="EMBL" id="FQUO01000011">
    <property type="protein sequence ID" value="SHF69184.1"/>
    <property type="molecule type" value="Genomic_DNA"/>
</dbReference>
<name>A0A1M5DQM3_9BACT</name>
<evidence type="ECO:0000259" key="1">
    <source>
        <dbReference type="PROSITE" id="PS51186"/>
    </source>
</evidence>
<dbReference type="AlphaFoldDB" id="A0A1M5DQM3"/>
<protein>
    <submittedName>
        <fullName evidence="2">Protein N-acetyltransferase, RimJ/RimL family</fullName>
    </submittedName>
</protein>
<gene>
    <name evidence="2" type="ORF">SAMN05444008_11141</name>
</gene>
<dbReference type="STRING" id="1302690.BUE76_19985"/>
<feature type="domain" description="N-acetyltransferase" evidence="1">
    <location>
        <begin position="10"/>
        <end position="168"/>
    </location>
</feature>
<dbReference type="InterPro" id="IPR000182">
    <property type="entry name" value="GNAT_dom"/>
</dbReference>
<dbReference type="OrthoDB" id="9798081at2"/>
<organism evidence="2 3">
    <name type="scientific">Cnuella takakiae</name>
    <dbReference type="NCBI Taxonomy" id="1302690"/>
    <lineage>
        <taxon>Bacteria</taxon>
        <taxon>Pseudomonadati</taxon>
        <taxon>Bacteroidota</taxon>
        <taxon>Chitinophagia</taxon>
        <taxon>Chitinophagales</taxon>
        <taxon>Chitinophagaceae</taxon>
        <taxon>Cnuella</taxon>
    </lineage>
</organism>
<dbReference type="PANTHER" id="PTHR43792">
    <property type="entry name" value="GNAT FAMILY, PUTATIVE (AFU_ORTHOLOGUE AFUA_3G00765)-RELATED-RELATED"/>
    <property type="match status" value="1"/>
</dbReference>
<dbReference type="InterPro" id="IPR051531">
    <property type="entry name" value="N-acetyltransferase"/>
</dbReference>
<accession>A0A1M5DQM3</accession>
<keyword evidence="2" id="KW-0808">Transferase</keyword>
<evidence type="ECO:0000313" key="3">
    <source>
        <dbReference type="Proteomes" id="UP000184368"/>
    </source>
</evidence>
<sequence length="176" mass="19644">MIGVIHTSRLLLRPFSIADADFICKLLNTPGWLNFIGDKGVRCAADAIAYLENGPLAHYRKHGFGLLMVTRRDDDLALGMCGIIKRSELPHPDLGFAFLPQHEGYGYAFEAAQHMVLEAPALYGLTELLAIVMPENKRSINLLQKLGFSWQGSIRMNQDAQPLHQYRKSLVPQTAL</sequence>
<dbReference type="PROSITE" id="PS51186">
    <property type="entry name" value="GNAT"/>
    <property type="match status" value="1"/>
</dbReference>
<dbReference type="Gene3D" id="3.40.630.30">
    <property type="match status" value="1"/>
</dbReference>
<dbReference type="GO" id="GO:0016747">
    <property type="term" value="F:acyltransferase activity, transferring groups other than amino-acyl groups"/>
    <property type="evidence" value="ECO:0007669"/>
    <property type="project" value="InterPro"/>
</dbReference>
<keyword evidence="3" id="KW-1185">Reference proteome</keyword>
<dbReference type="InterPro" id="IPR016181">
    <property type="entry name" value="Acyl_CoA_acyltransferase"/>
</dbReference>
<evidence type="ECO:0000313" key="2">
    <source>
        <dbReference type="EMBL" id="SHF69184.1"/>
    </source>
</evidence>
<dbReference type="Proteomes" id="UP000184368">
    <property type="component" value="Unassembled WGS sequence"/>
</dbReference>
<dbReference type="SUPFAM" id="SSF55729">
    <property type="entry name" value="Acyl-CoA N-acyltransferases (Nat)"/>
    <property type="match status" value="1"/>
</dbReference>
<dbReference type="Pfam" id="PF13302">
    <property type="entry name" value="Acetyltransf_3"/>
    <property type="match status" value="1"/>
</dbReference>
<reference evidence="2 3" key="1">
    <citation type="submission" date="2016-11" db="EMBL/GenBank/DDBJ databases">
        <authorList>
            <person name="Jaros S."/>
            <person name="Januszkiewicz K."/>
            <person name="Wedrychowicz H."/>
        </authorList>
    </citation>
    <scope>NUCLEOTIDE SEQUENCE [LARGE SCALE GENOMIC DNA]</scope>
    <source>
        <strain evidence="2 3">DSM 26897</strain>
    </source>
</reference>
<dbReference type="RefSeq" id="WP_073044810.1">
    <property type="nucleotide sequence ID" value="NZ_FQUO01000011.1"/>
</dbReference>
<dbReference type="PANTHER" id="PTHR43792:SF1">
    <property type="entry name" value="N-ACETYLTRANSFERASE DOMAIN-CONTAINING PROTEIN"/>
    <property type="match status" value="1"/>
</dbReference>